<dbReference type="EMBL" id="CP019628">
    <property type="protein sequence ID" value="AQQ00842.1"/>
    <property type="molecule type" value="Genomic_DNA"/>
</dbReference>
<sequence length="50" mass="5627">MSNSLNQAPEHIKLAVDLIMILEQHDIAPEDILKALEIVKDDFEKKLAAN</sequence>
<organism evidence="1 2">
    <name type="scientific">Pseudoalteromonas aliena</name>
    <dbReference type="NCBI Taxonomy" id="247523"/>
    <lineage>
        <taxon>Bacteria</taxon>
        <taxon>Pseudomonadati</taxon>
        <taxon>Pseudomonadota</taxon>
        <taxon>Gammaproteobacteria</taxon>
        <taxon>Alteromonadales</taxon>
        <taxon>Pseudoalteromonadaceae</taxon>
        <taxon>Pseudoalteromonas</taxon>
    </lineage>
</organism>
<evidence type="ECO:0000313" key="1">
    <source>
        <dbReference type="EMBL" id="AQQ00842.1"/>
    </source>
</evidence>
<reference evidence="1 2" key="1">
    <citation type="submission" date="2017-02" db="EMBL/GenBank/DDBJ databases">
        <title>Complete genome sequence of the cold-active Pseudoalteromonas aliena strain EH1 isolated from Arctic seawater.</title>
        <authorList>
            <person name="Kim E."/>
            <person name="Heo E."/>
            <person name="Kim H."/>
            <person name="Kim D."/>
        </authorList>
    </citation>
    <scope>NUCLEOTIDE SEQUENCE [LARGE SCALE GENOMIC DNA]</scope>
    <source>
        <strain evidence="1 2">EH1</strain>
    </source>
</reference>
<dbReference type="STRING" id="247523.B0W48_14175"/>
<dbReference type="KEGG" id="paln:B0W48_14175"/>
<dbReference type="AlphaFoldDB" id="A0A1Q2H0E6"/>
<protein>
    <recommendedName>
        <fullName evidence="3">DUF2496 domain-containing protein</fullName>
    </recommendedName>
</protein>
<dbReference type="Pfam" id="PF10689">
    <property type="entry name" value="DUF2496"/>
    <property type="match status" value="1"/>
</dbReference>
<evidence type="ECO:0000313" key="2">
    <source>
        <dbReference type="Proteomes" id="UP000188243"/>
    </source>
</evidence>
<proteinExistence type="predicted"/>
<dbReference type="InterPro" id="IPR019630">
    <property type="entry name" value="DUF2496_YbaM-rel"/>
</dbReference>
<dbReference type="RefSeq" id="WP_077537511.1">
    <property type="nucleotide sequence ID" value="NZ_CP019628.1"/>
</dbReference>
<evidence type="ECO:0008006" key="3">
    <source>
        <dbReference type="Google" id="ProtNLM"/>
    </source>
</evidence>
<name>A0A1Q2H0E6_9GAMM</name>
<gene>
    <name evidence="1" type="ORF">B0W48_14175</name>
</gene>
<dbReference type="Proteomes" id="UP000188243">
    <property type="component" value="Chromosome"/>
</dbReference>
<accession>A0A1Q2H0E6</accession>